<sequence length="281" mass="32011">MRSDPLPTRLRSLKHTAWLARRRAWAGVEPYLAPGIDTALRRYTQLRPPGGDAVGPISARAAPRRIFCLWTGDNPMSSNRVRAVTEIRRLNEPDVEVIVVKPTDIEQWIVPGHPLHEAYEGLALIHRADYLRTYLMHHHGGGYSDVKAAKNSWGPTFEALNADDSSWIVGYPEVSYRMVAPAPQPLRRHLRVHYARLLGNCAYVVKPGTPFTARWLAEADRRLDVWKDDILTWPGQVASGPPGYPLPFYGLLGEIFHPLCLEFNERLRYDTRLIPQLHDYK</sequence>
<dbReference type="AlphaFoldDB" id="A0A1H4LB23"/>
<dbReference type="Gene3D" id="3.90.550.20">
    <property type="match status" value="1"/>
</dbReference>
<dbReference type="EMBL" id="FNRT01000002">
    <property type="protein sequence ID" value="SEB67696.1"/>
    <property type="molecule type" value="Genomic_DNA"/>
</dbReference>
<dbReference type="Proteomes" id="UP000198742">
    <property type="component" value="Unassembled WGS sequence"/>
</dbReference>
<name>A0A1H4LB23_9ACTN</name>
<reference evidence="2" key="1">
    <citation type="submission" date="2016-10" db="EMBL/GenBank/DDBJ databases">
        <authorList>
            <person name="Varghese N."/>
            <person name="Submissions S."/>
        </authorList>
    </citation>
    <scope>NUCLEOTIDE SEQUENCE [LARGE SCALE GENOMIC DNA]</scope>
    <source>
        <strain evidence="2">DSM 22017</strain>
    </source>
</reference>
<gene>
    <name evidence="1" type="ORF">SAMN04489844_0822</name>
</gene>
<dbReference type="InterPro" id="IPR036928">
    <property type="entry name" value="AS_sf"/>
</dbReference>
<proteinExistence type="predicted"/>
<dbReference type="SUPFAM" id="SSF75304">
    <property type="entry name" value="Amidase signature (AS) enzymes"/>
    <property type="match status" value="1"/>
</dbReference>
<keyword evidence="2" id="KW-1185">Reference proteome</keyword>
<evidence type="ECO:0000313" key="2">
    <source>
        <dbReference type="Proteomes" id="UP000198742"/>
    </source>
</evidence>
<protein>
    <recommendedName>
        <fullName evidence="3">Capsular polysaccharide synthesis protein</fullName>
    </recommendedName>
</protein>
<accession>A0A1H4LB23</accession>
<organism evidence="1 2">
    <name type="scientific">Nocardioides exalbidus</name>
    <dbReference type="NCBI Taxonomy" id="402596"/>
    <lineage>
        <taxon>Bacteria</taxon>
        <taxon>Bacillati</taxon>
        <taxon>Actinomycetota</taxon>
        <taxon>Actinomycetes</taxon>
        <taxon>Propionibacteriales</taxon>
        <taxon>Nocardioidaceae</taxon>
        <taxon>Nocardioides</taxon>
    </lineage>
</organism>
<evidence type="ECO:0008006" key="3">
    <source>
        <dbReference type="Google" id="ProtNLM"/>
    </source>
</evidence>
<evidence type="ECO:0000313" key="1">
    <source>
        <dbReference type="EMBL" id="SEB67696.1"/>
    </source>
</evidence>